<comment type="caution">
    <text evidence="1">The sequence shown here is derived from an EMBL/GenBank/DDBJ whole genome shotgun (WGS) entry which is preliminary data.</text>
</comment>
<evidence type="ECO:0000313" key="2">
    <source>
        <dbReference type="Proteomes" id="UP001501444"/>
    </source>
</evidence>
<protein>
    <submittedName>
        <fullName evidence="1">Uncharacterized protein</fullName>
    </submittedName>
</protein>
<dbReference type="RefSeq" id="WP_344613864.1">
    <property type="nucleotide sequence ID" value="NZ_BAAARV010000029.1"/>
</dbReference>
<sequence length="117" mass="12707">MVVRPFACTPPAPERPEVTVEVAPVGPGTAALTVQLEYAADTESDRYHGTARMLFDAGRKVFTYRLPAISRANLSPRTTIVEFDVRVEWHVGPGEPAPPGPLFGIIQVVENCPNPQP</sequence>
<proteinExistence type="predicted"/>
<accession>A0ABN3GGG4</accession>
<keyword evidence="2" id="KW-1185">Reference proteome</keyword>
<name>A0ABN3GGG4_9ACTN</name>
<reference evidence="1 2" key="1">
    <citation type="journal article" date="2019" name="Int. J. Syst. Evol. Microbiol.">
        <title>The Global Catalogue of Microorganisms (GCM) 10K type strain sequencing project: providing services to taxonomists for standard genome sequencing and annotation.</title>
        <authorList>
            <consortium name="The Broad Institute Genomics Platform"/>
            <consortium name="The Broad Institute Genome Sequencing Center for Infectious Disease"/>
            <person name="Wu L."/>
            <person name="Ma J."/>
        </authorList>
    </citation>
    <scope>NUCLEOTIDE SEQUENCE [LARGE SCALE GENOMIC DNA]</scope>
    <source>
        <strain evidence="1 2">JCM 3272</strain>
    </source>
</reference>
<gene>
    <name evidence="1" type="ORF">GCM10010170_039110</name>
</gene>
<evidence type="ECO:0000313" key="1">
    <source>
        <dbReference type="EMBL" id="GAA2349852.1"/>
    </source>
</evidence>
<dbReference type="EMBL" id="BAAARV010000029">
    <property type="protein sequence ID" value="GAA2349852.1"/>
    <property type="molecule type" value="Genomic_DNA"/>
</dbReference>
<organism evidence="1 2">
    <name type="scientific">Dactylosporangium salmoneum</name>
    <dbReference type="NCBI Taxonomy" id="53361"/>
    <lineage>
        <taxon>Bacteria</taxon>
        <taxon>Bacillati</taxon>
        <taxon>Actinomycetota</taxon>
        <taxon>Actinomycetes</taxon>
        <taxon>Micromonosporales</taxon>
        <taxon>Micromonosporaceae</taxon>
        <taxon>Dactylosporangium</taxon>
    </lineage>
</organism>
<dbReference type="Proteomes" id="UP001501444">
    <property type="component" value="Unassembled WGS sequence"/>
</dbReference>